<evidence type="ECO:0000313" key="2">
    <source>
        <dbReference type="EMBL" id="GAH18779.1"/>
    </source>
</evidence>
<protein>
    <recommendedName>
        <fullName evidence="1">UDP-N-acetylglucosamine 2-epimerase domain-containing protein</fullName>
    </recommendedName>
</protein>
<dbReference type="InterPro" id="IPR003331">
    <property type="entry name" value="UDP_GlcNAc_Epimerase_2_dom"/>
</dbReference>
<feature type="domain" description="UDP-N-acetylglucosamine 2-epimerase" evidence="1">
    <location>
        <begin position="1"/>
        <end position="217"/>
    </location>
</feature>
<dbReference type="InterPro" id="IPR029767">
    <property type="entry name" value="WecB-like"/>
</dbReference>
<dbReference type="PANTHER" id="PTHR43174">
    <property type="entry name" value="UDP-N-ACETYLGLUCOSAMINE 2-EPIMERASE"/>
    <property type="match status" value="1"/>
</dbReference>
<dbReference type="SUPFAM" id="SSF53756">
    <property type="entry name" value="UDP-Glycosyltransferase/glycogen phosphorylase"/>
    <property type="match status" value="1"/>
</dbReference>
<gene>
    <name evidence="2" type="ORF">S03H2_08542</name>
</gene>
<reference evidence="2" key="1">
    <citation type="journal article" date="2014" name="Front. Microbiol.">
        <title>High frequency of phylogenetically diverse reductive dehalogenase-homologous genes in deep subseafloor sedimentary metagenomes.</title>
        <authorList>
            <person name="Kawai M."/>
            <person name="Futagami T."/>
            <person name="Toyoda A."/>
            <person name="Takaki Y."/>
            <person name="Nishi S."/>
            <person name="Hori S."/>
            <person name="Arai W."/>
            <person name="Tsubouchi T."/>
            <person name="Morono Y."/>
            <person name="Uchiyama I."/>
            <person name="Ito T."/>
            <person name="Fujiyama A."/>
            <person name="Inagaki F."/>
            <person name="Takami H."/>
        </authorList>
    </citation>
    <scope>NUCLEOTIDE SEQUENCE</scope>
    <source>
        <strain evidence="2">Expedition CK06-06</strain>
    </source>
</reference>
<name>X1ENR9_9ZZZZ</name>
<dbReference type="NCBIfam" id="TIGR00236">
    <property type="entry name" value="wecB"/>
    <property type="match status" value="1"/>
</dbReference>
<dbReference type="EMBL" id="BARU01004171">
    <property type="protein sequence ID" value="GAH18779.1"/>
    <property type="molecule type" value="Genomic_DNA"/>
</dbReference>
<proteinExistence type="predicted"/>
<evidence type="ECO:0000259" key="1">
    <source>
        <dbReference type="Pfam" id="PF02350"/>
    </source>
</evidence>
<dbReference type="PANTHER" id="PTHR43174:SF1">
    <property type="entry name" value="UDP-N-ACETYLGLUCOSAMINE 2-EPIMERASE"/>
    <property type="match status" value="1"/>
</dbReference>
<dbReference type="AlphaFoldDB" id="X1ENR9"/>
<sequence length="233" mass="25751">THAYQTGKMLMSIEDVLLKEKPELTLVYGDTNSTLAGALAASKLHIKLGHVEAGLRSFDKSMPEEINRILADHCSDLLFCPTKASVSNLKKEGITRGVYATGDVMVDILLRIKEIAEKSSVLQALGLKSRQYLVATIHRASNTDNKENLKNIVDALCQIDQTIVFPVHPRTEGSLKRYGLYDKLKGNSNIKLIKPVGYIEFVKLMNHAQKIVTDSGGSANRCIHFKGTLHYTS</sequence>
<feature type="non-terminal residue" evidence="2">
    <location>
        <position position="1"/>
    </location>
</feature>
<accession>X1ENR9</accession>
<dbReference type="Gene3D" id="3.40.50.2000">
    <property type="entry name" value="Glycogen Phosphorylase B"/>
    <property type="match status" value="2"/>
</dbReference>
<comment type="caution">
    <text evidence="2">The sequence shown here is derived from an EMBL/GenBank/DDBJ whole genome shotgun (WGS) entry which is preliminary data.</text>
</comment>
<dbReference type="Pfam" id="PF02350">
    <property type="entry name" value="Epimerase_2"/>
    <property type="match status" value="1"/>
</dbReference>
<dbReference type="CDD" id="cd03786">
    <property type="entry name" value="GTB_UDP-GlcNAc_2-Epimerase"/>
    <property type="match status" value="1"/>
</dbReference>
<organism evidence="2">
    <name type="scientific">marine sediment metagenome</name>
    <dbReference type="NCBI Taxonomy" id="412755"/>
    <lineage>
        <taxon>unclassified sequences</taxon>
        <taxon>metagenomes</taxon>
        <taxon>ecological metagenomes</taxon>
    </lineage>
</organism>